<sequence length="215" mass="23964">MNDSSREVVPKTRGAVLKWQAPFYDAECALVGLRKKFRRETLRYARLSPGKQVLDVGCGTGVLTQLAAEEVGPSGAVVGIDPSVPMITLARKKAARSGSQAQFKLGIVEDLSFENRRFDVVLSSLMIHHLPAGLKREGLSEIYRVLKSGGRLLAVDFDRPGHPLWWLLLWPQLFMPAVAVHVRGEIPDYLSAAGFRQVQPVGRWFNLLTFWEAKK</sequence>
<accession>A0A4V1AW30</accession>
<evidence type="ECO:0000259" key="1">
    <source>
        <dbReference type="Pfam" id="PF13649"/>
    </source>
</evidence>
<reference evidence="2 3" key="1">
    <citation type="submission" date="2019-03" db="EMBL/GenBank/DDBJ databases">
        <title>The genome sequence of Nitrosococcus wardiae strain D1FHST reveals the archetypal metabolic capacity of ammonia-oxidizing Gammaproteobacteria.</title>
        <authorList>
            <person name="Wang L."/>
            <person name="Lim C.K."/>
            <person name="Hanson T.E."/>
            <person name="Dang H."/>
            <person name="Klotz M.G."/>
        </authorList>
    </citation>
    <scope>NUCLEOTIDE SEQUENCE [LARGE SCALE GENOMIC DNA]</scope>
    <source>
        <strain evidence="2 3">D1FHS</strain>
    </source>
</reference>
<dbReference type="SUPFAM" id="SSF53335">
    <property type="entry name" value="S-adenosyl-L-methionine-dependent methyltransferases"/>
    <property type="match status" value="1"/>
</dbReference>
<dbReference type="GO" id="GO:0008168">
    <property type="term" value="F:methyltransferase activity"/>
    <property type="evidence" value="ECO:0007669"/>
    <property type="project" value="UniProtKB-KW"/>
</dbReference>
<proteinExistence type="predicted"/>
<dbReference type="PANTHER" id="PTHR43464">
    <property type="entry name" value="METHYLTRANSFERASE"/>
    <property type="match status" value="1"/>
</dbReference>
<dbReference type="InterPro" id="IPR041698">
    <property type="entry name" value="Methyltransf_25"/>
</dbReference>
<dbReference type="EMBL" id="CP038033">
    <property type="protein sequence ID" value="QBQ55205.1"/>
    <property type="molecule type" value="Genomic_DNA"/>
</dbReference>
<dbReference type="CDD" id="cd02440">
    <property type="entry name" value="AdoMet_MTases"/>
    <property type="match status" value="1"/>
</dbReference>
<evidence type="ECO:0000313" key="2">
    <source>
        <dbReference type="EMBL" id="QBQ55205.1"/>
    </source>
</evidence>
<feature type="domain" description="Methyltransferase" evidence="1">
    <location>
        <begin position="53"/>
        <end position="150"/>
    </location>
</feature>
<dbReference type="GO" id="GO:0032259">
    <property type="term" value="P:methylation"/>
    <property type="evidence" value="ECO:0007669"/>
    <property type="project" value="UniProtKB-KW"/>
</dbReference>
<dbReference type="InterPro" id="IPR029063">
    <property type="entry name" value="SAM-dependent_MTases_sf"/>
</dbReference>
<dbReference type="Pfam" id="PF13649">
    <property type="entry name" value="Methyltransf_25"/>
    <property type="match status" value="1"/>
</dbReference>
<dbReference type="Proteomes" id="UP000294325">
    <property type="component" value="Chromosome"/>
</dbReference>
<dbReference type="OrthoDB" id="9808140at2"/>
<keyword evidence="3" id="KW-1185">Reference proteome</keyword>
<keyword evidence="2" id="KW-0489">Methyltransferase</keyword>
<gene>
    <name evidence="2" type="ORF">E3U44_12310</name>
</gene>
<evidence type="ECO:0000313" key="3">
    <source>
        <dbReference type="Proteomes" id="UP000294325"/>
    </source>
</evidence>
<protein>
    <submittedName>
        <fullName evidence="2">Class I SAM-dependent methyltransferase</fullName>
    </submittedName>
</protein>
<name>A0A4V1AW30_9GAMM</name>
<dbReference type="RefSeq" id="WP_134358471.1">
    <property type="nucleotide sequence ID" value="NZ_CP038033.1"/>
</dbReference>
<organism evidence="2 3">
    <name type="scientific">Nitrosococcus wardiae</name>
    <dbReference type="NCBI Taxonomy" id="1814290"/>
    <lineage>
        <taxon>Bacteria</taxon>
        <taxon>Pseudomonadati</taxon>
        <taxon>Pseudomonadota</taxon>
        <taxon>Gammaproteobacteria</taxon>
        <taxon>Chromatiales</taxon>
        <taxon>Chromatiaceae</taxon>
        <taxon>Nitrosococcus</taxon>
    </lineage>
</organism>
<dbReference type="AlphaFoldDB" id="A0A4V1AW30"/>
<dbReference type="KEGG" id="nwr:E3U44_12310"/>
<dbReference type="Gene3D" id="3.40.50.150">
    <property type="entry name" value="Vaccinia Virus protein VP39"/>
    <property type="match status" value="1"/>
</dbReference>
<keyword evidence="2" id="KW-0808">Transferase</keyword>